<evidence type="ECO:0000313" key="2">
    <source>
        <dbReference type="EMBL" id="MBJ3778280.1"/>
    </source>
</evidence>
<dbReference type="PROSITE" id="PS51257">
    <property type="entry name" value="PROKAR_LIPOPROTEIN"/>
    <property type="match status" value="1"/>
</dbReference>
<dbReference type="EMBL" id="JAEKJA010000026">
    <property type="protein sequence ID" value="MBJ3778280.1"/>
    <property type="molecule type" value="Genomic_DNA"/>
</dbReference>
<feature type="signal peptide" evidence="1">
    <location>
        <begin position="1"/>
        <end position="21"/>
    </location>
</feature>
<gene>
    <name evidence="2" type="ORF">JCR33_21455</name>
</gene>
<dbReference type="Proteomes" id="UP000609531">
    <property type="component" value="Unassembled WGS sequence"/>
</dbReference>
<organism evidence="2 3">
    <name type="scientific">Acuticoccus mangrovi</name>
    <dbReference type="NCBI Taxonomy" id="2796142"/>
    <lineage>
        <taxon>Bacteria</taxon>
        <taxon>Pseudomonadati</taxon>
        <taxon>Pseudomonadota</taxon>
        <taxon>Alphaproteobacteria</taxon>
        <taxon>Hyphomicrobiales</taxon>
        <taxon>Amorphaceae</taxon>
        <taxon>Acuticoccus</taxon>
    </lineage>
</organism>
<reference evidence="2" key="1">
    <citation type="submission" date="2020-12" db="EMBL/GenBank/DDBJ databases">
        <title>Bacterial taxonomy.</title>
        <authorList>
            <person name="Pan X."/>
        </authorList>
    </citation>
    <scope>NUCLEOTIDE SEQUENCE</scope>
    <source>
        <strain evidence="2">B2012</strain>
    </source>
</reference>
<evidence type="ECO:0000313" key="3">
    <source>
        <dbReference type="Proteomes" id="UP000609531"/>
    </source>
</evidence>
<name>A0A934IT71_9HYPH</name>
<dbReference type="RefSeq" id="WP_198884188.1">
    <property type="nucleotide sequence ID" value="NZ_JAEKJA010000026.1"/>
</dbReference>
<evidence type="ECO:0008006" key="4">
    <source>
        <dbReference type="Google" id="ProtNLM"/>
    </source>
</evidence>
<dbReference type="AlphaFoldDB" id="A0A934IT71"/>
<keyword evidence="3" id="KW-1185">Reference proteome</keyword>
<proteinExistence type="predicted"/>
<accession>A0A934IT71</accession>
<sequence>MRLSGYLALAAIVACSVPALAVAAETPPRPVTLTFSTKQQQSDPSGAMFVCYSRGGELGGAISLALSTMSGATATKRSGAYWTQPFNFAGGGQGRVVLKASIADERINGNREVNVVLTAFSDRGGGATDRQPAPGRIAASARKTFADALLVALRRRTRCIDQRGS</sequence>
<comment type="caution">
    <text evidence="2">The sequence shown here is derived from an EMBL/GenBank/DDBJ whole genome shotgun (WGS) entry which is preliminary data.</text>
</comment>
<protein>
    <recommendedName>
        <fullName evidence="4">Calx-beta domain-containing protein</fullName>
    </recommendedName>
</protein>
<feature type="chain" id="PRO_5037573611" description="Calx-beta domain-containing protein" evidence="1">
    <location>
        <begin position="22"/>
        <end position="165"/>
    </location>
</feature>
<keyword evidence="1" id="KW-0732">Signal</keyword>
<evidence type="ECO:0000256" key="1">
    <source>
        <dbReference type="SAM" id="SignalP"/>
    </source>
</evidence>